<gene>
    <name evidence="2" type="ORF">KIL84_007204</name>
</gene>
<evidence type="ECO:0000256" key="1">
    <source>
        <dbReference type="SAM" id="MobiDB-lite"/>
    </source>
</evidence>
<sequence length="103" mass="11284">MRHHQLSPASSLAGGLPARQTQSGKGKCFPYAGLGPGFSLAQALALGRTHIPSRPSAGAIRVREFRAWSGIPRQPGYNALLGLSWNPKPLSWGRVRKKELKWW</sequence>
<feature type="region of interest" description="Disordered" evidence="1">
    <location>
        <begin position="1"/>
        <end position="24"/>
    </location>
</feature>
<proteinExistence type="predicted"/>
<organism evidence="2 3">
    <name type="scientific">Mauremys mutica</name>
    <name type="common">yellowpond turtle</name>
    <dbReference type="NCBI Taxonomy" id="74926"/>
    <lineage>
        <taxon>Eukaryota</taxon>
        <taxon>Metazoa</taxon>
        <taxon>Chordata</taxon>
        <taxon>Craniata</taxon>
        <taxon>Vertebrata</taxon>
        <taxon>Euteleostomi</taxon>
        <taxon>Archelosauria</taxon>
        <taxon>Testudinata</taxon>
        <taxon>Testudines</taxon>
        <taxon>Cryptodira</taxon>
        <taxon>Durocryptodira</taxon>
        <taxon>Testudinoidea</taxon>
        <taxon>Geoemydidae</taxon>
        <taxon>Geoemydinae</taxon>
        <taxon>Mauremys</taxon>
    </lineage>
</organism>
<dbReference type="AlphaFoldDB" id="A0A9D4AWR9"/>
<protein>
    <submittedName>
        <fullName evidence="2">Uncharacterized protein</fullName>
    </submittedName>
</protein>
<dbReference type="EMBL" id="JAHDVG010000483">
    <property type="protein sequence ID" value="KAH1171586.1"/>
    <property type="molecule type" value="Genomic_DNA"/>
</dbReference>
<accession>A0A9D4AWR9</accession>
<keyword evidence="3" id="KW-1185">Reference proteome</keyword>
<reference evidence="2" key="1">
    <citation type="submission" date="2021-09" db="EMBL/GenBank/DDBJ databases">
        <title>The genome of Mauremys mutica provides insights into the evolution of semi-aquatic lifestyle.</title>
        <authorList>
            <person name="Gong S."/>
            <person name="Gao Y."/>
        </authorList>
    </citation>
    <scope>NUCLEOTIDE SEQUENCE</scope>
    <source>
        <strain evidence="2">MM-2020</strain>
        <tissue evidence="2">Muscle</tissue>
    </source>
</reference>
<evidence type="ECO:0000313" key="3">
    <source>
        <dbReference type="Proteomes" id="UP000827986"/>
    </source>
</evidence>
<evidence type="ECO:0000313" key="2">
    <source>
        <dbReference type="EMBL" id="KAH1171586.1"/>
    </source>
</evidence>
<dbReference type="Proteomes" id="UP000827986">
    <property type="component" value="Unassembled WGS sequence"/>
</dbReference>
<name>A0A9D4AWR9_9SAUR</name>
<comment type="caution">
    <text evidence="2">The sequence shown here is derived from an EMBL/GenBank/DDBJ whole genome shotgun (WGS) entry which is preliminary data.</text>
</comment>